<dbReference type="Proteomes" id="UP000070376">
    <property type="component" value="Unassembled WGS sequence"/>
</dbReference>
<dbReference type="CDD" id="cd07377">
    <property type="entry name" value="WHTH_GntR"/>
    <property type="match status" value="1"/>
</dbReference>
<name>A0A133KTX2_HEYCO</name>
<organism evidence="5 6">
    <name type="scientific">Heyndrickxia coagulans</name>
    <name type="common">Weizmannia coagulans</name>
    <dbReference type="NCBI Taxonomy" id="1398"/>
    <lineage>
        <taxon>Bacteria</taxon>
        <taxon>Bacillati</taxon>
        <taxon>Bacillota</taxon>
        <taxon>Bacilli</taxon>
        <taxon>Bacillales</taxon>
        <taxon>Bacillaceae</taxon>
        <taxon>Heyndrickxia</taxon>
    </lineage>
</organism>
<dbReference type="PANTHER" id="PTHR44846">
    <property type="entry name" value="MANNOSYL-D-GLYCERATE TRANSPORT/METABOLISM SYSTEM REPRESSOR MNGR-RELATED"/>
    <property type="match status" value="1"/>
</dbReference>
<dbReference type="Gene3D" id="1.10.10.10">
    <property type="entry name" value="Winged helix-like DNA-binding domain superfamily/Winged helix DNA-binding domain"/>
    <property type="match status" value="1"/>
</dbReference>
<dbReference type="SMART" id="SM00345">
    <property type="entry name" value="HTH_GNTR"/>
    <property type="match status" value="1"/>
</dbReference>
<gene>
    <name evidence="5" type="ORF">HMPREF3213_01410</name>
</gene>
<comment type="caution">
    <text evidence="5">The sequence shown here is derived from an EMBL/GenBank/DDBJ whole genome shotgun (WGS) entry which is preliminary data.</text>
</comment>
<evidence type="ECO:0000256" key="1">
    <source>
        <dbReference type="ARBA" id="ARBA00023015"/>
    </source>
</evidence>
<dbReference type="Pfam" id="PF07702">
    <property type="entry name" value="UTRA"/>
    <property type="match status" value="1"/>
</dbReference>
<dbReference type="GO" id="GO:0003700">
    <property type="term" value="F:DNA-binding transcription factor activity"/>
    <property type="evidence" value="ECO:0007669"/>
    <property type="project" value="InterPro"/>
</dbReference>
<dbReference type="PROSITE" id="PS50949">
    <property type="entry name" value="HTH_GNTR"/>
    <property type="match status" value="1"/>
</dbReference>
<dbReference type="InterPro" id="IPR050679">
    <property type="entry name" value="Bact_HTH_transcr_reg"/>
</dbReference>
<dbReference type="RefSeq" id="WP_061086720.1">
    <property type="nucleotide sequence ID" value="NZ_CP017888.1"/>
</dbReference>
<dbReference type="InterPro" id="IPR036388">
    <property type="entry name" value="WH-like_DNA-bd_sf"/>
</dbReference>
<evidence type="ECO:0000313" key="5">
    <source>
        <dbReference type="EMBL" id="KWZ82926.1"/>
    </source>
</evidence>
<dbReference type="FunFam" id="1.10.10.10:FF:000079">
    <property type="entry name" value="GntR family transcriptional regulator"/>
    <property type="match status" value="1"/>
</dbReference>
<evidence type="ECO:0000256" key="2">
    <source>
        <dbReference type="ARBA" id="ARBA00023125"/>
    </source>
</evidence>
<proteinExistence type="predicted"/>
<dbReference type="EMBL" id="LRPN01000047">
    <property type="protein sequence ID" value="KWZ82926.1"/>
    <property type="molecule type" value="Genomic_DNA"/>
</dbReference>
<keyword evidence="2" id="KW-0238">DNA-binding</keyword>
<dbReference type="Gene3D" id="3.40.1410.10">
    <property type="entry name" value="Chorismate lyase-like"/>
    <property type="match status" value="1"/>
</dbReference>
<keyword evidence="1" id="KW-0805">Transcription regulation</keyword>
<feature type="domain" description="HTH gntR-type" evidence="4">
    <location>
        <begin position="8"/>
        <end position="76"/>
    </location>
</feature>
<dbReference type="PATRIC" id="fig|1398.22.peg.1420"/>
<dbReference type="SUPFAM" id="SSF64288">
    <property type="entry name" value="Chorismate lyase-like"/>
    <property type="match status" value="1"/>
</dbReference>
<dbReference type="SUPFAM" id="SSF46785">
    <property type="entry name" value="Winged helix' DNA-binding domain"/>
    <property type="match status" value="1"/>
</dbReference>
<dbReference type="InterPro" id="IPR028978">
    <property type="entry name" value="Chorismate_lyase_/UTRA_dom_sf"/>
</dbReference>
<accession>A0A133KTX2</accession>
<reference evidence="6" key="1">
    <citation type="submission" date="2016-01" db="EMBL/GenBank/DDBJ databases">
        <authorList>
            <person name="Mitreva M."/>
            <person name="Pepin K.H."/>
            <person name="Mihindukulasuriya K.A."/>
            <person name="Fulton R."/>
            <person name="Fronick C."/>
            <person name="O'Laughlin M."/>
            <person name="Miner T."/>
            <person name="Herter B."/>
            <person name="Rosa B.A."/>
            <person name="Cordes M."/>
            <person name="Tomlinson C."/>
            <person name="Wollam A."/>
            <person name="Palsikar V.B."/>
            <person name="Mardis E.R."/>
            <person name="Wilson R.K."/>
        </authorList>
    </citation>
    <scope>NUCLEOTIDE SEQUENCE [LARGE SCALE GENOMIC DNA]</scope>
    <source>
        <strain evidence="6">GED7749B</strain>
    </source>
</reference>
<dbReference type="PANTHER" id="PTHR44846:SF1">
    <property type="entry name" value="MANNOSYL-D-GLYCERATE TRANSPORT_METABOLISM SYSTEM REPRESSOR MNGR-RELATED"/>
    <property type="match status" value="1"/>
</dbReference>
<dbReference type="GO" id="GO:0045892">
    <property type="term" value="P:negative regulation of DNA-templated transcription"/>
    <property type="evidence" value="ECO:0007669"/>
    <property type="project" value="TreeGrafter"/>
</dbReference>
<sequence length="236" mass="26840">MIDKTSPIPIYFQIQEEIRKKIREGEWKTGEAIPSERVLSDLFEVSRMTVRQAVQGLVDEGILMRKRGSGTFISEHKVEQPLEGRMSFTRLMEERGMKASNKIVAFFEREASAQEMEALALKEPENVLHIERLRYGDEIPIVFESIITPARIAAGLTEEKLNRSFYQFLEREKGLRLGKGYQTIEAVAASARLAKLLKVAPGSPVLSIERVTSLSDGTPFEYVKAQYAGSRFKFYM</sequence>
<dbReference type="GO" id="GO:0003677">
    <property type="term" value="F:DNA binding"/>
    <property type="evidence" value="ECO:0007669"/>
    <property type="project" value="UniProtKB-KW"/>
</dbReference>
<dbReference type="PRINTS" id="PR00035">
    <property type="entry name" value="HTHGNTR"/>
</dbReference>
<dbReference type="InterPro" id="IPR011663">
    <property type="entry name" value="UTRA"/>
</dbReference>
<dbReference type="InterPro" id="IPR036390">
    <property type="entry name" value="WH_DNA-bd_sf"/>
</dbReference>
<protein>
    <submittedName>
        <fullName evidence="5">UbiC transcription regulator-associated domain protein</fullName>
    </submittedName>
</protein>
<evidence type="ECO:0000313" key="6">
    <source>
        <dbReference type="Proteomes" id="UP000070376"/>
    </source>
</evidence>
<evidence type="ECO:0000259" key="4">
    <source>
        <dbReference type="PROSITE" id="PS50949"/>
    </source>
</evidence>
<dbReference type="SMART" id="SM00866">
    <property type="entry name" value="UTRA"/>
    <property type="match status" value="1"/>
</dbReference>
<dbReference type="InterPro" id="IPR000524">
    <property type="entry name" value="Tscrpt_reg_HTH_GntR"/>
</dbReference>
<dbReference type="AlphaFoldDB" id="A0A133KTX2"/>
<dbReference type="Pfam" id="PF00392">
    <property type="entry name" value="GntR"/>
    <property type="match status" value="1"/>
</dbReference>
<evidence type="ECO:0000256" key="3">
    <source>
        <dbReference type="ARBA" id="ARBA00023163"/>
    </source>
</evidence>
<keyword evidence="3" id="KW-0804">Transcription</keyword>